<accession>A0A7C9TM23</accession>
<dbReference type="AlphaFoldDB" id="A0A7C9TM23"/>
<evidence type="ECO:0000313" key="3">
    <source>
        <dbReference type="EMBL" id="NDY92663.1"/>
    </source>
</evidence>
<dbReference type="PANTHER" id="PTHR48050:SF13">
    <property type="entry name" value="STEROL 3-BETA-GLUCOSYLTRANSFERASE UGT80A2"/>
    <property type="match status" value="1"/>
</dbReference>
<sequence length="436" mass="46153">MKPPATGRRPTHVVATLGSAGDLHPFLAVARALAEQGHAVLFLGGELHREEVQAQGVPFEAVVDAATMTRCAQHPGLWHPLGGFGVLWRHLAVPAIGPTVAALQRLAPPAGEPPLQVLASPLVAGARLVLESLNLRLTTAHTAPAGLRSARHPFFLQGHAVPAWAPDALRRLAWRWLDHHKLEPMAGARLDGWRRQLGLPPLPRPLFATGLMSPRQVLGLFPADFAPPGQSLPDDWPMPVACLGFPLYEAGGAPDPALQAWWEAPGGPRLVCYPGSAATAAPAVYAAAAHRLAQGEGGVTWRVLHLGPGPSRPLAPTERQTASAPLAWLLPQAQAFLHHGGIGACAQGLAAGVPQWAWPQAYDQFDNAWRLQGLQAPLGLPRWPRRPTVTQVVASCLRAAAAPRAPVRGGWSLPGRPNAAVQAVLHRLHAGRALPG</sequence>
<keyword evidence="4" id="KW-1185">Reference proteome</keyword>
<dbReference type="InterPro" id="IPR050426">
    <property type="entry name" value="Glycosyltransferase_28"/>
</dbReference>
<dbReference type="GO" id="GO:1901137">
    <property type="term" value="P:carbohydrate derivative biosynthetic process"/>
    <property type="evidence" value="ECO:0007669"/>
    <property type="project" value="UniProtKB-ARBA"/>
</dbReference>
<evidence type="ECO:0000259" key="1">
    <source>
        <dbReference type="Pfam" id="PF03033"/>
    </source>
</evidence>
<reference evidence="3 4" key="1">
    <citation type="submission" date="2020-02" db="EMBL/GenBank/DDBJ databases">
        <title>Ideonella bacterium strain TBM-1.</title>
        <authorList>
            <person name="Chen W.-M."/>
        </authorList>
    </citation>
    <scope>NUCLEOTIDE SEQUENCE [LARGE SCALE GENOMIC DNA]</scope>
    <source>
        <strain evidence="3 4">TBM-1</strain>
    </source>
</reference>
<dbReference type="RefSeq" id="WP_163458713.1">
    <property type="nucleotide sequence ID" value="NZ_JAAGOH010000020.1"/>
</dbReference>
<dbReference type="GO" id="GO:0005975">
    <property type="term" value="P:carbohydrate metabolic process"/>
    <property type="evidence" value="ECO:0007669"/>
    <property type="project" value="InterPro"/>
</dbReference>
<dbReference type="SUPFAM" id="SSF53756">
    <property type="entry name" value="UDP-Glycosyltransferase/glycogen phosphorylase"/>
    <property type="match status" value="1"/>
</dbReference>
<name>A0A7C9TM23_9BURK</name>
<dbReference type="Gene3D" id="3.40.50.2000">
    <property type="entry name" value="Glycogen Phosphorylase B"/>
    <property type="match status" value="2"/>
</dbReference>
<proteinExistence type="predicted"/>
<dbReference type="InterPro" id="IPR004276">
    <property type="entry name" value="GlycoTrans_28_N"/>
</dbReference>
<evidence type="ECO:0000259" key="2">
    <source>
        <dbReference type="Pfam" id="PF06722"/>
    </source>
</evidence>
<dbReference type="EMBL" id="JAAGOH010000020">
    <property type="protein sequence ID" value="NDY92663.1"/>
    <property type="molecule type" value="Genomic_DNA"/>
</dbReference>
<feature type="domain" description="Glycosyltransferase family 28 N-terminal" evidence="1">
    <location>
        <begin position="13"/>
        <end position="80"/>
    </location>
</feature>
<feature type="domain" description="Erythromycin biosynthesis protein CIII-like C-terminal" evidence="2">
    <location>
        <begin position="319"/>
        <end position="382"/>
    </location>
</feature>
<dbReference type="InterPro" id="IPR010610">
    <property type="entry name" value="EryCIII-like_C"/>
</dbReference>
<gene>
    <name evidence="3" type="ORF">G3A44_15845</name>
</gene>
<dbReference type="Pfam" id="PF03033">
    <property type="entry name" value="Glyco_transf_28"/>
    <property type="match status" value="1"/>
</dbReference>
<keyword evidence="3" id="KW-0808">Transferase</keyword>
<protein>
    <submittedName>
        <fullName evidence="3">Glycosyltransferase family 1 protein</fullName>
    </submittedName>
</protein>
<evidence type="ECO:0000313" key="4">
    <source>
        <dbReference type="Proteomes" id="UP000484255"/>
    </source>
</evidence>
<comment type="caution">
    <text evidence="3">The sequence shown here is derived from an EMBL/GenBank/DDBJ whole genome shotgun (WGS) entry which is preliminary data.</text>
</comment>
<dbReference type="Proteomes" id="UP000484255">
    <property type="component" value="Unassembled WGS sequence"/>
</dbReference>
<organism evidence="3 4">
    <name type="scientific">Ideonella livida</name>
    <dbReference type="NCBI Taxonomy" id="2707176"/>
    <lineage>
        <taxon>Bacteria</taxon>
        <taxon>Pseudomonadati</taxon>
        <taxon>Pseudomonadota</taxon>
        <taxon>Betaproteobacteria</taxon>
        <taxon>Burkholderiales</taxon>
        <taxon>Sphaerotilaceae</taxon>
        <taxon>Ideonella</taxon>
    </lineage>
</organism>
<dbReference type="GO" id="GO:0016758">
    <property type="term" value="F:hexosyltransferase activity"/>
    <property type="evidence" value="ECO:0007669"/>
    <property type="project" value="InterPro"/>
</dbReference>
<dbReference type="PANTHER" id="PTHR48050">
    <property type="entry name" value="STEROL 3-BETA-GLUCOSYLTRANSFERASE"/>
    <property type="match status" value="1"/>
</dbReference>
<dbReference type="Pfam" id="PF06722">
    <property type="entry name" value="EryCIII-like_C"/>
    <property type="match status" value="1"/>
</dbReference>